<dbReference type="RefSeq" id="WP_124870856.1">
    <property type="nucleotide sequence ID" value="NZ_RQZF01000007.1"/>
</dbReference>
<keyword evidence="2" id="KW-0472">Membrane</keyword>
<feature type="transmembrane region" description="Helical" evidence="2">
    <location>
        <begin position="20"/>
        <end position="37"/>
    </location>
</feature>
<sequence>MAKAVSFTDGGGVRYPAPDVARGFMLILIALANVGIWSKAVPTQMLSTTLDAIFTVLRVGLINQRAYPLFAMLFGFGLMTMVMRRKANDVNKARASRESGDSPSPSAGDTAVQEESALHVATVNARKLLRRRGWWMLLFGLVHGLLFPGDIIGTYALVALVFAGMIARERYRAMIVIGIVPFLAGLASVAFTPQPGGAEGFHLIVLSYWPWDLLRNLGLWFVATISGNLFTPIVLSAGIGAYLATTDIITHPERHRSFLLCGAFFGLTGAFLLGLPGGLFMAELVDWEPSWWIHVTALVGGPLGAWGWLSLLAFFAGPAPATGELRGIRWVLSAVGRRSMTAYLLQTVIFLAIFVGVGKLGVPISESVNVLFAWAAWLLTAALCVALEYAGKRGPCEVLLRTAVASTARGRT</sequence>
<feature type="transmembrane region" description="Helical" evidence="2">
    <location>
        <begin position="340"/>
        <end position="358"/>
    </location>
</feature>
<dbReference type="Proteomes" id="UP000280444">
    <property type="component" value="Unassembled WGS sequence"/>
</dbReference>
<dbReference type="EMBL" id="RQZF01000007">
    <property type="protein sequence ID" value="RRC95036.1"/>
    <property type="molecule type" value="Genomic_DNA"/>
</dbReference>
<dbReference type="Pfam" id="PF04235">
    <property type="entry name" value="DUF418"/>
    <property type="match status" value="1"/>
</dbReference>
<evidence type="ECO:0000256" key="1">
    <source>
        <dbReference type="SAM" id="MobiDB-lite"/>
    </source>
</evidence>
<evidence type="ECO:0000313" key="5">
    <source>
        <dbReference type="Proteomes" id="UP000280444"/>
    </source>
</evidence>
<evidence type="ECO:0000313" key="4">
    <source>
        <dbReference type="EMBL" id="RRC95036.1"/>
    </source>
</evidence>
<dbReference type="InterPro" id="IPR052529">
    <property type="entry name" value="Bact_Transport_Assoc"/>
</dbReference>
<dbReference type="PANTHER" id="PTHR30590">
    <property type="entry name" value="INNER MEMBRANE PROTEIN"/>
    <property type="match status" value="1"/>
</dbReference>
<keyword evidence="2" id="KW-1133">Transmembrane helix</keyword>
<protein>
    <submittedName>
        <fullName evidence="4">DUF418 domain-containing protein</fullName>
    </submittedName>
</protein>
<feature type="region of interest" description="Disordered" evidence="1">
    <location>
        <begin position="92"/>
        <end position="113"/>
    </location>
</feature>
<feature type="domain" description="DUF418" evidence="3">
    <location>
        <begin position="245"/>
        <end position="404"/>
    </location>
</feature>
<feature type="transmembrane region" description="Helical" evidence="2">
    <location>
        <begin position="291"/>
        <end position="319"/>
    </location>
</feature>
<dbReference type="PANTHER" id="PTHR30590:SF2">
    <property type="entry name" value="INNER MEMBRANE PROTEIN"/>
    <property type="match status" value="1"/>
</dbReference>
<feature type="transmembrane region" description="Helical" evidence="2">
    <location>
        <begin position="370"/>
        <end position="391"/>
    </location>
</feature>
<feature type="transmembrane region" description="Helical" evidence="2">
    <location>
        <begin position="217"/>
        <end position="245"/>
    </location>
</feature>
<evidence type="ECO:0000259" key="3">
    <source>
        <dbReference type="Pfam" id="PF04235"/>
    </source>
</evidence>
<keyword evidence="5" id="KW-1185">Reference proteome</keyword>
<proteinExistence type="predicted"/>
<reference evidence="4 5" key="1">
    <citation type="submission" date="2018-11" db="EMBL/GenBank/DDBJ databases">
        <title>Genomes From Bacteria Associated with the Canine Oral Cavity: a Test Case for Automated Genome-Based Taxonomic Assignment.</title>
        <authorList>
            <person name="Coil D.A."/>
            <person name="Jospin G."/>
            <person name="Darling A.E."/>
            <person name="Wallis C."/>
            <person name="Davis I.J."/>
            <person name="Harris S."/>
            <person name="Eisen J.A."/>
            <person name="Holcombe L.J."/>
            <person name="O'Flynn C."/>
        </authorList>
    </citation>
    <scope>NUCLEOTIDE SEQUENCE [LARGE SCALE GENOMIC DNA]</scope>
    <source>
        <strain evidence="4 5">OH770</strain>
    </source>
</reference>
<feature type="transmembrane region" description="Helical" evidence="2">
    <location>
        <begin position="134"/>
        <end position="161"/>
    </location>
</feature>
<feature type="transmembrane region" description="Helical" evidence="2">
    <location>
        <begin position="66"/>
        <end position="83"/>
    </location>
</feature>
<evidence type="ECO:0000256" key="2">
    <source>
        <dbReference type="SAM" id="Phobius"/>
    </source>
</evidence>
<dbReference type="InterPro" id="IPR007349">
    <property type="entry name" value="DUF418"/>
</dbReference>
<gene>
    <name evidence="4" type="ORF">EII11_07310</name>
</gene>
<organism evidence="4 5">
    <name type="scientific">Schaalia canis</name>
    <dbReference type="NCBI Taxonomy" id="100469"/>
    <lineage>
        <taxon>Bacteria</taxon>
        <taxon>Bacillati</taxon>
        <taxon>Actinomycetota</taxon>
        <taxon>Actinomycetes</taxon>
        <taxon>Actinomycetales</taxon>
        <taxon>Actinomycetaceae</taxon>
        <taxon>Schaalia</taxon>
    </lineage>
</organism>
<accession>A0A3P1SDB7</accession>
<feature type="transmembrane region" description="Helical" evidence="2">
    <location>
        <begin position="173"/>
        <end position="191"/>
    </location>
</feature>
<name>A0A3P1SDB7_9ACTO</name>
<dbReference type="AlphaFoldDB" id="A0A3P1SDB7"/>
<dbReference type="OrthoDB" id="2388539at2"/>
<comment type="caution">
    <text evidence="4">The sequence shown here is derived from an EMBL/GenBank/DDBJ whole genome shotgun (WGS) entry which is preliminary data.</text>
</comment>
<keyword evidence="2" id="KW-0812">Transmembrane</keyword>
<feature type="transmembrane region" description="Helical" evidence="2">
    <location>
        <begin position="257"/>
        <end position="279"/>
    </location>
</feature>